<dbReference type="KEGG" id="bmei:Spa11_36050"/>
<organism evidence="2 3">
    <name type="scientific">Botrimarina mediterranea</name>
    <dbReference type="NCBI Taxonomy" id="2528022"/>
    <lineage>
        <taxon>Bacteria</taxon>
        <taxon>Pseudomonadati</taxon>
        <taxon>Planctomycetota</taxon>
        <taxon>Planctomycetia</taxon>
        <taxon>Pirellulales</taxon>
        <taxon>Lacipirellulaceae</taxon>
        <taxon>Botrimarina</taxon>
    </lineage>
</organism>
<feature type="compositionally biased region" description="Basic and acidic residues" evidence="1">
    <location>
        <begin position="55"/>
        <end position="68"/>
    </location>
</feature>
<reference evidence="2 3" key="1">
    <citation type="submission" date="2019-02" db="EMBL/GenBank/DDBJ databases">
        <title>Deep-cultivation of Planctomycetes and their phenomic and genomic characterization uncovers novel biology.</title>
        <authorList>
            <person name="Wiegand S."/>
            <person name="Jogler M."/>
            <person name="Boedeker C."/>
            <person name="Pinto D."/>
            <person name="Vollmers J."/>
            <person name="Rivas-Marin E."/>
            <person name="Kohn T."/>
            <person name="Peeters S.H."/>
            <person name="Heuer A."/>
            <person name="Rast P."/>
            <person name="Oberbeckmann S."/>
            <person name="Bunk B."/>
            <person name="Jeske O."/>
            <person name="Meyerdierks A."/>
            <person name="Storesund J.E."/>
            <person name="Kallscheuer N."/>
            <person name="Luecker S."/>
            <person name="Lage O.M."/>
            <person name="Pohl T."/>
            <person name="Merkel B.J."/>
            <person name="Hornburger P."/>
            <person name="Mueller R.-W."/>
            <person name="Bruemmer F."/>
            <person name="Labrenz M."/>
            <person name="Spormann A.M."/>
            <person name="Op den Camp H."/>
            <person name="Overmann J."/>
            <person name="Amann R."/>
            <person name="Jetten M.S.M."/>
            <person name="Mascher T."/>
            <person name="Medema M.H."/>
            <person name="Devos D.P."/>
            <person name="Kaster A.-K."/>
            <person name="Ovreas L."/>
            <person name="Rohde M."/>
            <person name="Galperin M.Y."/>
            <person name="Jogler C."/>
        </authorList>
    </citation>
    <scope>NUCLEOTIDE SEQUENCE [LARGE SCALE GENOMIC DNA]</scope>
    <source>
        <strain evidence="2 3">Spa11</strain>
    </source>
</reference>
<name>A0A518KC95_9BACT</name>
<proteinExistence type="predicted"/>
<feature type="region of interest" description="Disordered" evidence="1">
    <location>
        <begin position="48"/>
        <end position="74"/>
    </location>
</feature>
<dbReference type="AlphaFoldDB" id="A0A518KC95"/>
<keyword evidence="3" id="KW-1185">Reference proteome</keyword>
<protein>
    <submittedName>
        <fullName evidence="2">Uncharacterized protein</fullName>
    </submittedName>
</protein>
<accession>A0A518KC95</accession>
<gene>
    <name evidence="2" type="ORF">Spa11_36050</name>
</gene>
<sequence>MATQGIVATVRVSTVIVHVVVDVMVAQMNVSTCRVSARTVVPITMHVRHRNPMGKGERREQKSGDKSPVHGRQS</sequence>
<dbReference type="EMBL" id="CP036349">
    <property type="protein sequence ID" value="QDV75388.1"/>
    <property type="molecule type" value="Genomic_DNA"/>
</dbReference>
<dbReference type="Proteomes" id="UP000316426">
    <property type="component" value="Chromosome"/>
</dbReference>
<evidence type="ECO:0000313" key="2">
    <source>
        <dbReference type="EMBL" id="QDV75388.1"/>
    </source>
</evidence>
<evidence type="ECO:0000313" key="3">
    <source>
        <dbReference type="Proteomes" id="UP000316426"/>
    </source>
</evidence>
<evidence type="ECO:0000256" key="1">
    <source>
        <dbReference type="SAM" id="MobiDB-lite"/>
    </source>
</evidence>